<dbReference type="EMBL" id="KZ613972">
    <property type="protein sequence ID" value="PMD29633.1"/>
    <property type="molecule type" value="Genomic_DNA"/>
</dbReference>
<dbReference type="AlphaFoldDB" id="A0A2J6QTP9"/>
<name>A0A2J6QTP9_HYAVF</name>
<dbReference type="Gene3D" id="1.25.40.20">
    <property type="entry name" value="Ankyrin repeat-containing domain"/>
    <property type="match status" value="1"/>
</dbReference>
<gene>
    <name evidence="1" type="ORF">L207DRAFT_574033</name>
</gene>
<evidence type="ECO:0000313" key="1">
    <source>
        <dbReference type="EMBL" id="PMD29633.1"/>
    </source>
</evidence>
<dbReference type="OrthoDB" id="3544003at2759"/>
<organism evidence="1 2">
    <name type="scientific">Hyaloscypha variabilis (strain UAMH 11265 / GT02V1 / F)</name>
    <name type="common">Meliniomyces variabilis</name>
    <dbReference type="NCBI Taxonomy" id="1149755"/>
    <lineage>
        <taxon>Eukaryota</taxon>
        <taxon>Fungi</taxon>
        <taxon>Dikarya</taxon>
        <taxon>Ascomycota</taxon>
        <taxon>Pezizomycotina</taxon>
        <taxon>Leotiomycetes</taxon>
        <taxon>Helotiales</taxon>
        <taxon>Hyaloscyphaceae</taxon>
        <taxon>Hyaloscypha</taxon>
        <taxon>Hyaloscypha variabilis</taxon>
    </lineage>
</organism>
<dbReference type="SUPFAM" id="SSF48403">
    <property type="entry name" value="Ankyrin repeat"/>
    <property type="match status" value="1"/>
</dbReference>
<proteinExistence type="predicted"/>
<protein>
    <submittedName>
        <fullName evidence="1">Uncharacterized protein</fullName>
    </submittedName>
</protein>
<accession>A0A2J6QTP9</accession>
<sequence length="386" mass="43177">MPKVRMCQACRKSKKLCVRDGGEWNERDVSTRCSRCKDLDLCCGAGKYKDEDDQREREVIFGMEQRASTADNRGIQPLAPAPYAQAYLRERLRELSNSESFCATRQNIRSFLAEGLQSFAVPEDLRSMLEDIEALAERAFASDDVSIAQVAFITLIEWYDALGIEFQQRREGVLMKAGTIFEMTGLKDRAEECSLKIFDYTLLAPTEDINTRFHHAIRNFKKQGPAGQDALMRAIRCCPLCRFQLRNGAGQTPLLLAVSTNEQEVVVAMIMRLRDSQRQFQTDLDAKDYRGLSILTTAVFAQCSLPLIDALIQCGSEVNPPTWPDGPLTPLQAASIPGCERPDVAWLLLQHHANPGNDSNIAALLAKGPLPRPAYDPLLPELDQQP</sequence>
<dbReference type="Proteomes" id="UP000235786">
    <property type="component" value="Unassembled WGS sequence"/>
</dbReference>
<evidence type="ECO:0000313" key="2">
    <source>
        <dbReference type="Proteomes" id="UP000235786"/>
    </source>
</evidence>
<dbReference type="InterPro" id="IPR036770">
    <property type="entry name" value="Ankyrin_rpt-contain_sf"/>
</dbReference>
<reference evidence="1 2" key="1">
    <citation type="submission" date="2016-04" db="EMBL/GenBank/DDBJ databases">
        <title>A degradative enzymes factory behind the ericoid mycorrhizal symbiosis.</title>
        <authorList>
            <consortium name="DOE Joint Genome Institute"/>
            <person name="Martino E."/>
            <person name="Morin E."/>
            <person name="Grelet G."/>
            <person name="Kuo A."/>
            <person name="Kohler A."/>
            <person name="Daghino S."/>
            <person name="Barry K."/>
            <person name="Choi C."/>
            <person name="Cichocki N."/>
            <person name="Clum A."/>
            <person name="Copeland A."/>
            <person name="Hainaut M."/>
            <person name="Haridas S."/>
            <person name="Labutti K."/>
            <person name="Lindquist E."/>
            <person name="Lipzen A."/>
            <person name="Khouja H.-R."/>
            <person name="Murat C."/>
            <person name="Ohm R."/>
            <person name="Olson A."/>
            <person name="Spatafora J."/>
            <person name="Veneault-Fourrey C."/>
            <person name="Henrissat B."/>
            <person name="Grigoriev I."/>
            <person name="Martin F."/>
            <person name="Perotto S."/>
        </authorList>
    </citation>
    <scope>NUCLEOTIDE SEQUENCE [LARGE SCALE GENOMIC DNA]</scope>
    <source>
        <strain evidence="1 2">F</strain>
    </source>
</reference>
<keyword evidence="2" id="KW-1185">Reference proteome</keyword>